<protein>
    <submittedName>
        <fullName evidence="1">Uncharacterized protein</fullName>
    </submittedName>
</protein>
<gene>
    <name evidence="1" type="ORF">GCM10011346_46710</name>
</gene>
<reference evidence="2" key="1">
    <citation type="journal article" date="2019" name="Int. J. Syst. Evol. Microbiol.">
        <title>The Global Catalogue of Microorganisms (GCM) 10K type strain sequencing project: providing services to taxonomists for standard genome sequencing and annotation.</title>
        <authorList>
            <consortium name="The Broad Institute Genomics Platform"/>
            <consortium name="The Broad Institute Genome Sequencing Center for Infectious Disease"/>
            <person name="Wu L."/>
            <person name="Ma J."/>
        </authorList>
    </citation>
    <scope>NUCLEOTIDE SEQUENCE [LARGE SCALE GENOMIC DNA]</scope>
    <source>
        <strain evidence="2">CGMCC 1.7693</strain>
    </source>
</reference>
<evidence type="ECO:0000313" key="1">
    <source>
        <dbReference type="EMBL" id="GGP16097.1"/>
    </source>
</evidence>
<comment type="caution">
    <text evidence="1">The sequence shown here is derived from an EMBL/GenBank/DDBJ whole genome shotgun (WGS) entry which is preliminary data.</text>
</comment>
<accession>A0ABQ2P1U0</accession>
<proteinExistence type="predicted"/>
<name>A0ABQ2P1U0_9BACI</name>
<sequence>MHCFFAEYAPLETTISILASTGDVNASRKVSISKESFVNDLTKKMIELSHEQGLYHHDIFAIGVVVNTKEMLGRESGQLQKELASSFGFTSVVDSEENVVRKKLLQNAK</sequence>
<dbReference type="RefSeq" id="WP_188737693.1">
    <property type="nucleotide sequence ID" value="NZ_BMLW01000018.1"/>
</dbReference>
<evidence type="ECO:0000313" key="2">
    <source>
        <dbReference type="Proteomes" id="UP000641206"/>
    </source>
</evidence>
<organism evidence="1 2">
    <name type="scientific">Oceanobacillus neutriphilus</name>
    <dbReference type="NCBI Taxonomy" id="531815"/>
    <lineage>
        <taxon>Bacteria</taxon>
        <taxon>Bacillati</taxon>
        <taxon>Bacillota</taxon>
        <taxon>Bacilli</taxon>
        <taxon>Bacillales</taxon>
        <taxon>Bacillaceae</taxon>
        <taxon>Oceanobacillus</taxon>
    </lineage>
</organism>
<dbReference type="Proteomes" id="UP000641206">
    <property type="component" value="Unassembled WGS sequence"/>
</dbReference>
<keyword evidence="2" id="KW-1185">Reference proteome</keyword>
<dbReference type="EMBL" id="BMLW01000018">
    <property type="protein sequence ID" value="GGP16097.1"/>
    <property type="molecule type" value="Genomic_DNA"/>
</dbReference>